<comment type="caution">
    <text evidence="9">The sequence shown here is derived from an EMBL/GenBank/DDBJ whole genome shotgun (WGS) entry which is preliminary data.</text>
</comment>
<sequence length="230" mass="25203">MIKLLAAVFLTAYTTTALAGVSIGGTRFIYSEKARALTVLVMNSSAETWLINTHITSGGTWNGVRPSPQPAPFIIAPPLFALKGKKQGTLRILKTAQTLRQDRETLFTLSIAAIPAGNATGNSVQVAPRSLLKLFYRPMGLQGKPQDASKQLRWRQVARKVEVNNPTPYYVTLVNLNVNGLNVRDPGMVAPFSTRQLAECDPASRCILSWQSINDYGRMMPKTTVELSDK</sequence>
<evidence type="ECO:0000259" key="7">
    <source>
        <dbReference type="Pfam" id="PF00345"/>
    </source>
</evidence>
<accession>A0ABT3VUP4</accession>
<dbReference type="PANTHER" id="PTHR30251:SF1">
    <property type="entry name" value="FIMBRIAL CHAPARONE"/>
    <property type="match status" value="1"/>
</dbReference>
<dbReference type="Gene3D" id="2.60.40.10">
    <property type="entry name" value="Immunoglobulins"/>
    <property type="match status" value="2"/>
</dbReference>
<dbReference type="RefSeq" id="WP_266178363.1">
    <property type="nucleotide sequence ID" value="NZ_JAPKNE010000001.1"/>
</dbReference>
<dbReference type="InterPro" id="IPR008962">
    <property type="entry name" value="PapD-like_sf"/>
</dbReference>
<keyword evidence="3 6" id="KW-0732">Signal</keyword>
<dbReference type="PRINTS" id="PR00969">
    <property type="entry name" value="CHAPERONPILI"/>
</dbReference>
<feature type="signal peptide" evidence="6">
    <location>
        <begin position="1"/>
        <end position="19"/>
    </location>
</feature>
<gene>
    <name evidence="9" type="ORF">OSH03_04345</name>
</gene>
<dbReference type="InterPro" id="IPR013783">
    <property type="entry name" value="Ig-like_fold"/>
</dbReference>
<evidence type="ECO:0000256" key="5">
    <source>
        <dbReference type="ARBA" id="ARBA00023186"/>
    </source>
</evidence>
<dbReference type="InterPro" id="IPR050643">
    <property type="entry name" value="Periplasmic_pilus_chap"/>
</dbReference>
<dbReference type="Proteomes" id="UP001146015">
    <property type="component" value="Unassembled WGS sequence"/>
</dbReference>
<dbReference type="InterPro" id="IPR016148">
    <property type="entry name" value="Pili_assmbl_chaperone_C"/>
</dbReference>
<dbReference type="InterPro" id="IPR036316">
    <property type="entry name" value="Pili_assmbl_chap_C_dom_sf"/>
</dbReference>
<evidence type="ECO:0000256" key="1">
    <source>
        <dbReference type="ARBA" id="ARBA00004418"/>
    </source>
</evidence>
<evidence type="ECO:0000256" key="4">
    <source>
        <dbReference type="ARBA" id="ARBA00022764"/>
    </source>
</evidence>
<evidence type="ECO:0000256" key="3">
    <source>
        <dbReference type="ARBA" id="ARBA00022729"/>
    </source>
</evidence>
<comment type="subcellular location">
    <subcellularLocation>
        <location evidence="1">Periplasm</location>
    </subcellularLocation>
</comment>
<feature type="domain" description="Pili assembly chaperone N-terminal" evidence="7">
    <location>
        <begin position="20"/>
        <end position="141"/>
    </location>
</feature>
<name>A0ABT3VUP4_9ENTR</name>
<dbReference type="InterPro" id="IPR001829">
    <property type="entry name" value="Pili_assmbl_chaperone_bac"/>
</dbReference>
<dbReference type="Pfam" id="PF02753">
    <property type="entry name" value="PapD_C"/>
    <property type="match status" value="1"/>
</dbReference>
<evidence type="ECO:0000313" key="9">
    <source>
        <dbReference type="EMBL" id="MCX5573198.1"/>
    </source>
</evidence>
<dbReference type="Pfam" id="PF00345">
    <property type="entry name" value="PapD_N"/>
    <property type="match status" value="1"/>
</dbReference>
<keyword evidence="4" id="KW-0574">Periplasm</keyword>
<keyword evidence="10" id="KW-1185">Reference proteome</keyword>
<keyword evidence="5" id="KW-0143">Chaperone</keyword>
<evidence type="ECO:0000256" key="6">
    <source>
        <dbReference type="SAM" id="SignalP"/>
    </source>
</evidence>
<protein>
    <submittedName>
        <fullName evidence="9">Fimbria/pilus periplasmic chaperone</fullName>
    </submittedName>
</protein>
<feature type="domain" description="Pili assembly chaperone C-terminal" evidence="8">
    <location>
        <begin position="163"/>
        <end position="218"/>
    </location>
</feature>
<dbReference type="SUPFAM" id="SSF49354">
    <property type="entry name" value="PapD-like"/>
    <property type="match status" value="1"/>
</dbReference>
<comment type="similarity">
    <text evidence="2">Belongs to the periplasmic pilus chaperone family.</text>
</comment>
<dbReference type="InterPro" id="IPR016147">
    <property type="entry name" value="Pili_assmbl_chaperone_N"/>
</dbReference>
<organism evidence="9 10">
    <name type="scientific">Enterobacter nematophilus</name>
    <dbReference type="NCBI Taxonomy" id="2994648"/>
    <lineage>
        <taxon>Bacteria</taxon>
        <taxon>Pseudomonadati</taxon>
        <taxon>Pseudomonadota</taxon>
        <taxon>Gammaproteobacteria</taxon>
        <taxon>Enterobacterales</taxon>
        <taxon>Enterobacteriaceae</taxon>
        <taxon>Enterobacter</taxon>
    </lineage>
</organism>
<evidence type="ECO:0000313" key="10">
    <source>
        <dbReference type="Proteomes" id="UP001146015"/>
    </source>
</evidence>
<reference evidence="9" key="1">
    <citation type="submission" date="2022-11" db="EMBL/GenBank/DDBJ databases">
        <title>Biodiversity and phylogenetic relationships of bacteria.</title>
        <authorList>
            <person name="Machado R.A.R."/>
            <person name="Bhat A."/>
            <person name="Loulou A."/>
            <person name="Kallel S."/>
        </authorList>
    </citation>
    <scope>NUCLEOTIDE SEQUENCE</scope>
    <source>
        <strain evidence="9">E-TC7</strain>
    </source>
</reference>
<proteinExistence type="inferred from homology"/>
<dbReference type="PANTHER" id="PTHR30251">
    <property type="entry name" value="PILUS ASSEMBLY CHAPERONE"/>
    <property type="match status" value="1"/>
</dbReference>
<feature type="chain" id="PRO_5045292393" evidence="6">
    <location>
        <begin position="20"/>
        <end position="230"/>
    </location>
</feature>
<evidence type="ECO:0000259" key="8">
    <source>
        <dbReference type="Pfam" id="PF02753"/>
    </source>
</evidence>
<dbReference type="SUPFAM" id="SSF49584">
    <property type="entry name" value="Periplasmic chaperone C-domain"/>
    <property type="match status" value="1"/>
</dbReference>
<evidence type="ECO:0000256" key="2">
    <source>
        <dbReference type="ARBA" id="ARBA00007399"/>
    </source>
</evidence>
<dbReference type="EMBL" id="JAPKNE010000001">
    <property type="protein sequence ID" value="MCX5573198.1"/>
    <property type="molecule type" value="Genomic_DNA"/>
</dbReference>